<feature type="region of interest" description="Disordered" evidence="6">
    <location>
        <begin position="223"/>
        <end position="246"/>
    </location>
</feature>
<keyword evidence="4 5" id="KW-0862">Zinc</keyword>
<evidence type="ECO:0000259" key="7">
    <source>
        <dbReference type="PROSITE" id="PS50103"/>
    </source>
</evidence>
<dbReference type="Proteomes" id="UP000649617">
    <property type="component" value="Unassembled WGS sequence"/>
</dbReference>
<proteinExistence type="predicted"/>
<evidence type="ECO:0000256" key="3">
    <source>
        <dbReference type="ARBA" id="ARBA00022771"/>
    </source>
</evidence>
<feature type="zinc finger region" description="C3H1-type" evidence="5">
    <location>
        <begin position="13"/>
        <end position="40"/>
    </location>
</feature>
<evidence type="ECO:0000313" key="8">
    <source>
        <dbReference type="EMBL" id="CAE7564534.1"/>
    </source>
</evidence>
<keyword evidence="9" id="KW-1185">Reference proteome</keyword>
<dbReference type="InterPro" id="IPR036855">
    <property type="entry name" value="Znf_CCCH_sf"/>
</dbReference>
<accession>A0A812UFK2</accession>
<dbReference type="GO" id="GO:0003729">
    <property type="term" value="F:mRNA binding"/>
    <property type="evidence" value="ECO:0007669"/>
    <property type="project" value="InterPro"/>
</dbReference>
<name>A0A812UFK2_SYMPI</name>
<evidence type="ECO:0000256" key="6">
    <source>
        <dbReference type="SAM" id="MobiDB-lite"/>
    </source>
</evidence>
<keyword evidence="3 5" id="KW-0863">Zinc-finger</keyword>
<feature type="region of interest" description="Disordered" evidence="6">
    <location>
        <begin position="80"/>
        <end position="115"/>
    </location>
</feature>
<feature type="compositionally biased region" description="Polar residues" evidence="6">
    <location>
        <begin position="105"/>
        <end position="115"/>
    </location>
</feature>
<dbReference type="AlphaFoldDB" id="A0A812UFK2"/>
<dbReference type="GO" id="GO:0008270">
    <property type="term" value="F:zinc ion binding"/>
    <property type="evidence" value="ECO:0007669"/>
    <property type="project" value="UniProtKB-KW"/>
</dbReference>
<gene>
    <name evidence="8" type="primary">Zfp36</name>
    <name evidence="8" type="ORF">SPIL2461_LOCUS15131</name>
</gene>
<dbReference type="EMBL" id="CAJNIZ010036291">
    <property type="protein sequence ID" value="CAE7564534.1"/>
    <property type="molecule type" value="Genomic_DNA"/>
</dbReference>
<keyword evidence="1 5" id="KW-0479">Metal-binding</keyword>
<dbReference type="Pfam" id="PF00642">
    <property type="entry name" value="zf-CCCH"/>
    <property type="match status" value="2"/>
</dbReference>
<reference evidence="8" key="1">
    <citation type="submission" date="2021-02" db="EMBL/GenBank/DDBJ databases">
        <authorList>
            <person name="Dougan E. K."/>
            <person name="Rhodes N."/>
            <person name="Thang M."/>
            <person name="Chan C."/>
        </authorList>
    </citation>
    <scope>NUCLEOTIDE SEQUENCE</scope>
</reference>
<comment type="caution">
    <text evidence="8">The sequence shown here is derived from an EMBL/GenBank/DDBJ whole genome shotgun (WGS) entry which is preliminary data.</text>
</comment>
<dbReference type="InterPro" id="IPR000571">
    <property type="entry name" value="Znf_CCCH"/>
</dbReference>
<evidence type="ECO:0000256" key="5">
    <source>
        <dbReference type="PROSITE-ProRule" id="PRU00723"/>
    </source>
</evidence>
<dbReference type="OrthoDB" id="415459at2759"/>
<evidence type="ECO:0000256" key="4">
    <source>
        <dbReference type="ARBA" id="ARBA00022833"/>
    </source>
</evidence>
<sequence>MTQAQMKDTRQVLKFTRMCKYWNTNRCNLGAECSFAHSESELRDQPDLVSTQLCFQFARKGVCKNGEACKFAHGKSELRRFPKTGKQGNESEHEKVNKRRGEGKQTGSTVASRATLSDMAVPLDTGIRSHAMSTLTVDTAPTFFLPPGLERSEPASPIIPPPGLELYAPEPKYVAAMLRESLESSLCGPLLKRSIHDGLISALHGPDAEGIFGKTSVETASEGVASTGYPSDCSEPASPKGMPIWL</sequence>
<organism evidence="8 9">
    <name type="scientific">Symbiodinium pilosum</name>
    <name type="common">Dinoflagellate</name>
    <dbReference type="NCBI Taxonomy" id="2952"/>
    <lineage>
        <taxon>Eukaryota</taxon>
        <taxon>Sar</taxon>
        <taxon>Alveolata</taxon>
        <taxon>Dinophyceae</taxon>
        <taxon>Suessiales</taxon>
        <taxon>Symbiodiniaceae</taxon>
        <taxon>Symbiodinium</taxon>
    </lineage>
</organism>
<dbReference type="Gene3D" id="4.10.1000.10">
    <property type="entry name" value="Zinc finger, CCCH-type"/>
    <property type="match status" value="2"/>
</dbReference>
<dbReference type="InterPro" id="IPR045877">
    <property type="entry name" value="ZFP36-like"/>
</dbReference>
<dbReference type="SUPFAM" id="SSF90229">
    <property type="entry name" value="CCCH zinc finger"/>
    <property type="match status" value="2"/>
</dbReference>
<evidence type="ECO:0000313" key="9">
    <source>
        <dbReference type="Proteomes" id="UP000649617"/>
    </source>
</evidence>
<feature type="zinc finger region" description="C3H1-type" evidence="5">
    <location>
        <begin position="48"/>
        <end position="76"/>
    </location>
</feature>
<evidence type="ECO:0000256" key="1">
    <source>
        <dbReference type="ARBA" id="ARBA00022723"/>
    </source>
</evidence>
<protein>
    <submittedName>
        <fullName evidence="8">Zfp36 protein</fullName>
    </submittedName>
</protein>
<evidence type="ECO:0000256" key="2">
    <source>
        <dbReference type="ARBA" id="ARBA00022737"/>
    </source>
</evidence>
<keyword evidence="2" id="KW-0677">Repeat</keyword>
<feature type="domain" description="C3H1-type" evidence="7">
    <location>
        <begin position="13"/>
        <end position="40"/>
    </location>
</feature>
<dbReference type="SMART" id="SM00356">
    <property type="entry name" value="ZnF_C3H1"/>
    <property type="match status" value="2"/>
</dbReference>
<feature type="domain" description="C3H1-type" evidence="7">
    <location>
        <begin position="48"/>
        <end position="76"/>
    </location>
</feature>
<feature type="compositionally biased region" description="Basic and acidic residues" evidence="6">
    <location>
        <begin position="89"/>
        <end position="103"/>
    </location>
</feature>
<dbReference type="PANTHER" id="PTHR12547">
    <property type="entry name" value="CCCH ZINC FINGER/TIS11-RELATED"/>
    <property type="match status" value="1"/>
</dbReference>
<dbReference type="PROSITE" id="PS50103">
    <property type="entry name" value="ZF_C3H1"/>
    <property type="match status" value="2"/>
</dbReference>
<dbReference type="PANTHER" id="PTHR12547:SF173">
    <property type="entry name" value="ZINC FINGER CCCH DOMAIN-CONTAINING PROTEIN 52"/>
    <property type="match status" value="1"/>
</dbReference>